<keyword evidence="2" id="KW-1185">Reference proteome</keyword>
<comment type="caution">
    <text evidence="1">The sequence shown here is derived from an EMBL/GenBank/DDBJ whole genome shotgun (WGS) entry which is preliminary data.</text>
</comment>
<sequence>MFIALNHKKIQYKYHNFDQIYRRHKASVFLLHEILQSNKIFNRSYATSILSHFIIFNNIGLEKTTPKPPQFPLTH</sequence>
<dbReference type="EMBL" id="REGN01005535">
    <property type="protein sequence ID" value="RNA13000.1"/>
    <property type="molecule type" value="Genomic_DNA"/>
</dbReference>
<accession>A0A3M7QNU7</accession>
<proteinExistence type="predicted"/>
<evidence type="ECO:0000313" key="2">
    <source>
        <dbReference type="Proteomes" id="UP000276133"/>
    </source>
</evidence>
<evidence type="ECO:0000313" key="1">
    <source>
        <dbReference type="EMBL" id="RNA13000.1"/>
    </source>
</evidence>
<dbReference type="AlphaFoldDB" id="A0A3M7QNU7"/>
<name>A0A3M7QNU7_BRAPC</name>
<protein>
    <submittedName>
        <fullName evidence="1">Uncharacterized protein</fullName>
    </submittedName>
</protein>
<organism evidence="1 2">
    <name type="scientific">Brachionus plicatilis</name>
    <name type="common">Marine rotifer</name>
    <name type="synonym">Brachionus muelleri</name>
    <dbReference type="NCBI Taxonomy" id="10195"/>
    <lineage>
        <taxon>Eukaryota</taxon>
        <taxon>Metazoa</taxon>
        <taxon>Spiralia</taxon>
        <taxon>Gnathifera</taxon>
        <taxon>Rotifera</taxon>
        <taxon>Eurotatoria</taxon>
        <taxon>Monogononta</taxon>
        <taxon>Pseudotrocha</taxon>
        <taxon>Ploima</taxon>
        <taxon>Brachionidae</taxon>
        <taxon>Brachionus</taxon>
    </lineage>
</organism>
<dbReference type="Proteomes" id="UP000276133">
    <property type="component" value="Unassembled WGS sequence"/>
</dbReference>
<gene>
    <name evidence="1" type="ORF">BpHYR1_012418</name>
</gene>
<reference evidence="1 2" key="1">
    <citation type="journal article" date="2018" name="Sci. Rep.">
        <title>Genomic signatures of local adaptation to the degree of environmental predictability in rotifers.</title>
        <authorList>
            <person name="Franch-Gras L."/>
            <person name="Hahn C."/>
            <person name="Garcia-Roger E.M."/>
            <person name="Carmona M.J."/>
            <person name="Serra M."/>
            <person name="Gomez A."/>
        </authorList>
    </citation>
    <scope>NUCLEOTIDE SEQUENCE [LARGE SCALE GENOMIC DNA]</scope>
    <source>
        <strain evidence="1">HYR1</strain>
    </source>
</reference>